<sequence>MSEQTEQYAKQIDEFLNAIRLVSENQREVLLGADGQKITATQGHLLMLLSQKGPQTNSVLAHEIGVTPAAVTKAMKGLQEGADPKVTPMPDENDGRVMRWTLTNVGMSLAASHATQHRETLAEYEKVIAAFSPENQLAIGHFLMLIRDRFISEK</sequence>
<name>A0A288Q6K9_9LACO</name>
<accession>A0A288Q6K9</accession>
<dbReference type="OrthoDB" id="2319602at2"/>
<dbReference type="AlphaFoldDB" id="A0A288Q6K9"/>
<dbReference type="GeneID" id="94546226"/>
<organism evidence="1 2">
    <name type="scientific">Weissella soli</name>
    <dbReference type="NCBI Taxonomy" id="155866"/>
    <lineage>
        <taxon>Bacteria</taxon>
        <taxon>Bacillati</taxon>
        <taxon>Bacillota</taxon>
        <taxon>Bacilli</taxon>
        <taxon>Lactobacillales</taxon>
        <taxon>Lactobacillaceae</taxon>
        <taxon>Weissella</taxon>
    </lineage>
</organism>
<protein>
    <submittedName>
        <fullName evidence="1">DNA-binding MarR family transcriptional regulator</fullName>
    </submittedName>
</protein>
<dbReference type="Proteomes" id="UP000254912">
    <property type="component" value="Unassembled WGS sequence"/>
</dbReference>
<dbReference type="Gene3D" id="6.10.140.1680">
    <property type="match status" value="1"/>
</dbReference>
<dbReference type="SUPFAM" id="SSF46785">
    <property type="entry name" value="Winged helix' DNA-binding domain"/>
    <property type="match status" value="1"/>
</dbReference>
<dbReference type="RefSeq" id="WP_070230277.1">
    <property type="nucleotide sequence ID" value="NZ_BJYO01000002.1"/>
</dbReference>
<dbReference type="InterPro" id="IPR036390">
    <property type="entry name" value="WH_DNA-bd_sf"/>
</dbReference>
<evidence type="ECO:0000313" key="2">
    <source>
        <dbReference type="Proteomes" id="UP000254912"/>
    </source>
</evidence>
<keyword evidence="2" id="KW-1185">Reference proteome</keyword>
<gene>
    <name evidence="1" type="ORF">DFP99_0665</name>
</gene>
<keyword evidence="1" id="KW-0238">DNA-binding</keyword>
<reference evidence="1 2" key="1">
    <citation type="submission" date="2018-07" db="EMBL/GenBank/DDBJ databases">
        <title>Genomic Encyclopedia of Type Strains, Phase III (KMG-III): the genomes of soil and plant-associated and newly described type strains.</title>
        <authorList>
            <person name="Whitman W."/>
        </authorList>
    </citation>
    <scope>NUCLEOTIDE SEQUENCE [LARGE SCALE GENOMIC DNA]</scope>
    <source>
        <strain evidence="1 2">CECT 7031</strain>
    </source>
</reference>
<dbReference type="KEGG" id="wso:WSWS_01036"/>
<dbReference type="InterPro" id="IPR000835">
    <property type="entry name" value="HTH_MarR-typ"/>
</dbReference>
<dbReference type="SMART" id="SM00347">
    <property type="entry name" value="HTH_MARR"/>
    <property type="match status" value="1"/>
</dbReference>
<evidence type="ECO:0000313" key="1">
    <source>
        <dbReference type="EMBL" id="RDL12230.1"/>
    </source>
</evidence>
<dbReference type="EMBL" id="QRAS01000001">
    <property type="protein sequence ID" value="RDL12230.1"/>
    <property type="molecule type" value="Genomic_DNA"/>
</dbReference>
<dbReference type="GO" id="GO:0003677">
    <property type="term" value="F:DNA binding"/>
    <property type="evidence" value="ECO:0007669"/>
    <property type="project" value="UniProtKB-KW"/>
</dbReference>
<dbReference type="Gene3D" id="1.10.10.10">
    <property type="entry name" value="Winged helix-like DNA-binding domain superfamily/Winged helix DNA-binding domain"/>
    <property type="match status" value="1"/>
</dbReference>
<dbReference type="Gene3D" id="6.10.250.2360">
    <property type="match status" value="1"/>
</dbReference>
<dbReference type="InterPro" id="IPR036388">
    <property type="entry name" value="WH-like_DNA-bd_sf"/>
</dbReference>
<dbReference type="Pfam" id="PF01047">
    <property type="entry name" value="MarR"/>
    <property type="match status" value="1"/>
</dbReference>
<comment type="caution">
    <text evidence="1">The sequence shown here is derived from an EMBL/GenBank/DDBJ whole genome shotgun (WGS) entry which is preliminary data.</text>
</comment>
<proteinExistence type="predicted"/>
<dbReference type="GO" id="GO:0003700">
    <property type="term" value="F:DNA-binding transcription factor activity"/>
    <property type="evidence" value="ECO:0007669"/>
    <property type="project" value="InterPro"/>
</dbReference>